<accession>A0A915CS93</accession>
<keyword evidence="7" id="KW-1185">Reference proteome</keyword>
<evidence type="ECO:0000313" key="7">
    <source>
        <dbReference type="Proteomes" id="UP000887574"/>
    </source>
</evidence>
<keyword evidence="2 5" id="KW-0285">Flavoprotein</keyword>
<evidence type="ECO:0000313" key="8">
    <source>
        <dbReference type="WBParaSite" id="jg11585"/>
    </source>
</evidence>
<evidence type="ECO:0000256" key="5">
    <source>
        <dbReference type="PIRSR" id="PIRSR601834-1"/>
    </source>
</evidence>
<dbReference type="WBParaSite" id="jg11585">
    <property type="protein sequence ID" value="jg11585"/>
    <property type="gene ID" value="jg11585"/>
</dbReference>
<feature type="domain" description="Oxidoreductase FAD/NAD(P)-binding" evidence="6">
    <location>
        <begin position="1"/>
        <end position="113"/>
    </location>
</feature>
<evidence type="ECO:0000259" key="6">
    <source>
        <dbReference type="Pfam" id="PF00175"/>
    </source>
</evidence>
<dbReference type="InterPro" id="IPR001834">
    <property type="entry name" value="CBR-like"/>
</dbReference>
<dbReference type="Proteomes" id="UP000887574">
    <property type="component" value="Unplaced"/>
</dbReference>
<dbReference type="GO" id="GO:0016491">
    <property type="term" value="F:oxidoreductase activity"/>
    <property type="evidence" value="ECO:0007669"/>
    <property type="project" value="UniProtKB-KW"/>
</dbReference>
<sequence>MITGGVGITPMLSIIRRVFGAYEKTEVSLFYSNKTEKDILFREELDECAKEHPQQFNLYLTLTQADTELVDWKNFTGRFDKDILSKVMPSIEDGCSEDVLILVSGQKKMIKSAWHLCEQLGYANIWKC</sequence>
<reference evidence="8" key="1">
    <citation type="submission" date="2022-11" db="UniProtKB">
        <authorList>
            <consortium name="WormBaseParasite"/>
        </authorList>
    </citation>
    <scope>IDENTIFICATION</scope>
</reference>
<dbReference type="Pfam" id="PF00175">
    <property type="entry name" value="NAD_binding_1"/>
    <property type="match status" value="1"/>
</dbReference>
<dbReference type="AlphaFoldDB" id="A0A915CS93"/>
<keyword evidence="4" id="KW-0560">Oxidoreductase</keyword>
<dbReference type="Gene3D" id="3.40.50.80">
    <property type="entry name" value="Nucleotide-binding domain of ferredoxin-NADP reductase (FNR) module"/>
    <property type="match status" value="1"/>
</dbReference>
<dbReference type="SUPFAM" id="SSF52343">
    <property type="entry name" value="Ferredoxin reductase-like, C-terminal NADP-linked domain"/>
    <property type="match status" value="1"/>
</dbReference>
<evidence type="ECO:0000256" key="1">
    <source>
        <dbReference type="ARBA" id="ARBA00001974"/>
    </source>
</evidence>
<comment type="cofactor">
    <cofactor evidence="1 5">
        <name>FAD</name>
        <dbReference type="ChEBI" id="CHEBI:57692"/>
    </cofactor>
</comment>
<feature type="binding site" evidence="5">
    <location>
        <position position="9"/>
    </location>
    <ligand>
        <name>FAD</name>
        <dbReference type="ChEBI" id="CHEBI:57692"/>
    </ligand>
</feature>
<evidence type="ECO:0000256" key="4">
    <source>
        <dbReference type="ARBA" id="ARBA00023002"/>
    </source>
</evidence>
<protein>
    <submittedName>
        <fullName evidence="8">Oxidoreductase FAD/NAD(P)-binding domain-containing protein</fullName>
    </submittedName>
</protein>
<dbReference type="CDD" id="cd06183">
    <property type="entry name" value="cyt_b5_reduct_like"/>
    <property type="match status" value="1"/>
</dbReference>
<evidence type="ECO:0000256" key="2">
    <source>
        <dbReference type="ARBA" id="ARBA00022630"/>
    </source>
</evidence>
<dbReference type="PANTHER" id="PTHR19370">
    <property type="entry name" value="NADH-CYTOCHROME B5 REDUCTASE"/>
    <property type="match status" value="1"/>
</dbReference>
<proteinExistence type="predicted"/>
<evidence type="ECO:0000256" key="3">
    <source>
        <dbReference type="ARBA" id="ARBA00022827"/>
    </source>
</evidence>
<organism evidence="7 8">
    <name type="scientific">Ditylenchus dipsaci</name>
    <dbReference type="NCBI Taxonomy" id="166011"/>
    <lineage>
        <taxon>Eukaryota</taxon>
        <taxon>Metazoa</taxon>
        <taxon>Ecdysozoa</taxon>
        <taxon>Nematoda</taxon>
        <taxon>Chromadorea</taxon>
        <taxon>Rhabditida</taxon>
        <taxon>Tylenchina</taxon>
        <taxon>Tylenchomorpha</taxon>
        <taxon>Sphaerularioidea</taxon>
        <taxon>Anguinidae</taxon>
        <taxon>Anguininae</taxon>
        <taxon>Ditylenchus</taxon>
    </lineage>
</organism>
<dbReference type="InterPro" id="IPR001433">
    <property type="entry name" value="OxRdtase_FAD/NAD-bd"/>
</dbReference>
<name>A0A915CS93_9BILA</name>
<keyword evidence="3 5" id="KW-0274">FAD</keyword>
<dbReference type="InterPro" id="IPR039261">
    <property type="entry name" value="FNR_nucleotide-bd"/>
</dbReference>